<organism evidence="1">
    <name type="scientific">uncultured Solirubrobacteraceae bacterium</name>
    <dbReference type="NCBI Taxonomy" id="1162706"/>
    <lineage>
        <taxon>Bacteria</taxon>
        <taxon>Bacillati</taxon>
        <taxon>Actinomycetota</taxon>
        <taxon>Thermoleophilia</taxon>
        <taxon>Solirubrobacterales</taxon>
        <taxon>Solirubrobacteraceae</taxon>
        <taxon>environmental samples</taxon>
    </lineage>
</organism>
<dbReference type="EMBL" id="CADCVR010000071">
    <property type="protein sequence ID" value="CAA9504860.1"/>
    <property type="molecule type" value="Genomic_DNA"/>
</dbReference>
<accession>A0A6J4STB5</accession>
<proteinExistence type="predicted"/>
<name>A0A6J4STB5_9ACTN</name>
<reference evidence="1" key="1">
    <citation type="submission" date="2020-02" db="EMBL/GenBank/DDBJ databases">
        <authorList>
            <person name="Meier V. D."/>
        </authorList>
    </citation>
    <scope>NUCLEOTIDE SEQUENCE</scope>
    <source>
        <strain evidence="1">AVDCRST_MAG53</strain>
    </source>
</reference>
<protein>
    <submittedName>
        <fullName evidence="1">Uncharacterized protein</fullName>
    </submittedName>
</protein>
<evidence type="ECO:0000313" key="1">
    <source>
        <dbReference type="EMBL" id="CAA9504860.1"/>
    </source>
</evidence>
<sequence>MLFFVSRSRGPAPRRACRAVVGFLRRALAGGPTIGAHA</sequence>
<gene>
    <name evidence="1" type="ORF">AVDCRST_MAG53-2371</name>
</gene>
<dbReference type="AlphaFoldDB" id="A0A6J4STB5"/>